<dbReference type="OrthoDB" id="1341497at2759"/>
<dbReference type="STRING" id="157652.A0A371GW13"/>
<name>A0A371GW13_MUCPR</name>
<feature type="domain" description="Myb/SANT-like" evidence="2">
    <location>
        <begin position="188"/>
        <end position="280"/>
    </location>
</feature>
<feature type="domain" description="Myb/SANT-like" evidence="2">
    <location>
        <begin position="9"/>
        <end position="103"/>
    </location>
</feature>
<evidence type="ECO:0000256" key="1">
    <source>
        <dbReference type="SAM" id="MobiDB-lite"/>
    </source>
</evidence>
<protein>
    <submittedName>
        <fullName evidence="3">L10-interacting MYB domain-containing protein</fullName>
    </submittedName>
</protein>
<gene>
    <name evidence="3" type="primary">LIMYB</name>
    <name evidence="3" type="ORF">CR513_22844</name>
</gene>
<feature type="non-terminal residue" evidence="3">
    <location>
        <position position="1"/>
    </location>
</feature>
<dbReference type="AlphaFoldDB" id="A0A371GW13"/>
<feature type="domain" description="Myb/SANT-like" evidence="2">
    <location>
        <begin position="390"/>
        <end position="483"/>
    </location>
</feature>
<comment type="caution">
    <text evidence="3">The sequence shown here is derived from an EMBL/GenBank/DDBJ whole genome shotgun (WGS) entry which is preliminary data.</text>
</comment>
<dbReference type="EMBL" id="QJKJ01004298">
    <property type="protein sequence ID" value="RDX94735.1"/>
    <property type="molecule type" value="Genomic_DNA"/>
</dbReference>
<evidence type="ECO:0000313" key="3">
    <source>
        <dbReference type="EMBL" id="RDX94735.1"/>
    </source>
</evidence>
<dbReference type="PANTHER" id="PTHR47584:SF17">
    <property type="entry name" value="MYB_SANT-LIKE DNA-BINDING DOMAIN PROTEIN"/>
    <property type="match status" value="1"/>
</dbReference>
<dbReference type="InterPro" id="IPR045026">
    <property type="entry name" value="LIMYB"/>
</dbReference>
<keyword evidence="4" id="KW-1185">Reference proteome</keyword>
<dbReference type="Proteomes" id="UP000257109">
    <property type="component" value="Unassembled WGS sequence"/>
</dbReference>
<dbReference type="InterPro" id="IPR024752">
    <property type="entry name" value="Myb/SANT-like_dom"/>
</dbReference>
<feature type="region of interest" description="Disordered" evidence="1">
    <location>
        <begin position="329"/>
        <end position="352"/>
    </location>
</feature>
<proteinExistence type="predicted"/>
<organism evidence="3 4">
    <name type="scientific">Mucuna pruriens</name>
    <name type="common">Velvet bean</name>
    <name type="synonym">Dolichos pruriens</name>
    <dbReference type="NCBI Taxonomy" id="157652"/>
    <lineage>
        <taxon>Eukaryota</taxon>
        <taxon>Viridiplantae</taxon>
        <taxon>Streptophyta</taxon>
        <taxon>Embryophyta</taxon>
        <taxon>Tracheophyta</taxon>
        <taxon>Spermatophyta</taxon>
        <taxon>Magnoliopsida</taxon>
        <taxon>eudicotyledons</taxon>
        <taxon>Gunneridae</taxon>
        <taxon>Pentapetalae</taxon>
        <taxon>rosids</taxon>
        <taxon>fabids</taxon>
        <taxon>Fabales</taxon>
        <taxon>Fabaceae</taxon>
        <taxon>Papilionoideae</taxon>
        <taxon>50 kb inversion clade</taxon>
        <taxon>NPAAA clade</taxon>
        <taxon>indigoferoid/millettioid clade</taxon>
        <taxon>Phaseoleae</taxon>
        <taxon>Mucuna</taxon>
    </lineage>
</organism>
<sequence length="642" mass="73567">MSSPASKATWTPGFHRIFVDLCLEEMLKNEPGSTRITKAGWRNIVGSFYAKTGVTYDKKQFKNHYDSTRKLWKVWVKLTDDCSMKWDPETRTFGASEEDWQNYVKAIPEAAQFQSKEIQFKDKLDIIFDGGNRIEEMKRLASLKQQSDGSATYPLRGKELEKKRKYVGGDCKLDSTTMVDYTPTPKASWTAVYHKIFVDLCIGETLKGNKSGTHFTKEGWRNIVGSFNAKTGMRYDKKQIKNHYDSTRKLWKVWAKLIGDDNMKWDPQTNTFGASDEDWHSCIKTSSNEVILSQAFPETAQFRFKELQFSDKLNIIFDGAMPTEEMITGLKRQNDASATSRGKEREKKRRNVGRDCELKSAIMVNAIPISTIPSEQSMSSSSHPKVKAAWTPSVHKIFVDLCLQETLKGNKPGTYLTKEGWKNIMESFSAKSGLNYGRLQLKNHWDSTKEQWKIWCKLIGASYMKWDPSNQKFEASEEDWTNYLQENPEAAQFRFKELQFTDILETIFNGTTVTGETEPAVQQRKSDDSVITFPLHTKETDTDNVDEKTECHCHAVASRNGVSIQKNASAVSSTEAKRNYSIGECIECLDRMEEIEQGSDLYMFALDVFLKQEYREIFLQLKKPNLRISWLQRLQSGGAPSL</sequence>
<dbReference type="PANTHER" id="PTHR47584">
    <property type="match status" value="1"/>
</dbReference>
<evidence type="ECO:0000259" key="2">
    <source>
        <dbReference type="Pfam" id="PF12776"/>
    </source>
</evidence>
<dbReference type="Pfam" id="PF12776">
    <property type="entry name" value="Myb_DNA-bind_3"/>
    <property type="match status" value="3"/>
</dbReference>
<evidence type="ECO:0000313" key="4">
    <source>
        <dbReference type="Proteomes" id="UP000257109"/>
    </source>
</evidence>
<accession>A0A371GW13</accession>
<reference evidence="3" key="1">
    <citation type="submission" date="2018-05" db="EMBL/GenBank/DDBJ databases">
        <title>Draft genome of Mucuna pruriens seed.</title>
        <authorList>
            <person name="Nnadi N.E."/>
            <person name="Vos R."/>
            <person name="Hasami M.H."/>
            <person name="Devisetty U.K."/>
            <person name="Aguiy J.C."/>
        </authorList>
    </citation>
    <scope>NUCLEOTIDE SEQUENCE [LARGE SCALE GENOMIC DNA]</scope>
    <source>
        <strain evidence="3">JCA_2017</strain>
    </source>
</reference>